<evidence type="ECO:0000259" key="1">
    <source>
        <dbReference type="PROSITE" id="PS50404"/>
    </source>
</evidence>
<dbReference type="Pfam" id="PF13410">
    <property type="entry name" value="GST_C_2"/>
    <property type="match status" value="1"/>
</dbReference>
<dbReference type="Pfam" id="PF13409">
    <property type="entry name" value="GST_N_2"/>
    <property type="match status" value="1"/>
</dbReference>
<feature type="domain" description="GST N-terminal" evidence="1">
    <location>
        <begin position="1"/>
        <end position="82"/>
    </location>
</feature>
<dbReference type="SFLD" id="SFLDS00019">
    <property type="entry name" value="Glutathione_Transferase_(cytos"/>
    <property type="match status" value="1"/>
</dbReference>
<proteinExistence type="predicted"/>
<accession>A0A7Y8L095</accession>
<protein>
    <submittedName>
        <fullName evidence="3">Glutathione S-transferase</fullName>
    </submittedName>
</protein>
<feature type="domain" description="GST C-terminal" evidence="2">
    <location>
        <begin position="87"/>
        <end position="214"/>
    </location>
</feature>
<comment type="caution">
    <text evidence="3">The sequence shown here is derived from an EMBL/GenBank/DDBJ whole genome shotgun (WGS) entry which is preliminary data.</text>
</comment>
<dbReference type="Gene3D" id="1.20.1050.10">
    <property type="match status" value="1"/>
</dbReference>
<dbReference type="InterPro" id="IPR036282">
    <property type="entry name" value="Glutathione-S-Trfase_C_sf"/>
</dbReference>
<keyword evidence="4" id="KW-1185">Reference proteome</keyword>
<dbReference type="InterPro" id="IPR036249">
    <property type="entry name" value="Thioredoxin-like_sf"/>
</dbReference>
<dbReference type="PROSITE" id="PS50404">
    <property type="entry name" value="GST_NTER"/>
    <property type="match status" value="1"/>
</dbReference>
<dbReference type="Proteomes" id="UP000545507">
    <property type="component" value="Unassembled WGS sequence"/>
</dbReference>
<dbReference type="InterPro" id="IPR010987">
    <property type="entry name" value="Glutathione-S-Trfase_C-like"/>
</dbReference>
<sequence length="214" mass="24013">MTLQFHMTPGSCTTGIHILLEELELPFQVNIVNLPAGDHQKPAYLAINPKGTIPTLVLDDGSALTSFPSIAYWLARRHPRKRLLSDDPLLAARTLELMDYAVDTVHGQGFTRIFTTERYLPEGLSTSDTALWTAEITARGQAIVRESFAVIEAGLPETSYAMGPEFTIADAALFYVFFWARKTDIPLPPRCQALFERLRARPIVHQVLREEGYR</sequence>
<dbReference type="AlphaFoldDB" id="A0A7Y8L095"/>
<name>A0A7Y8L095_9BURK</name>
<dbReference type="RefSeq" id="WP_177138480.1">
    <property type="nucleotide sequence ID" value="NZ_VYGV01000025.1"/>
</dbReference>
<dbReference type="InterPro" id="IPR004045">
    <property type="entry name" value="Glutathione_S-Trfase_N"/>
</dbReference>
<dbReference type="CDD" id="cd03057">
    <property type="entry name" value="GST_N_Beta"/>
    <property type="match status" value="1"/>
</dbReference>
<dbReference type="SUPFAM" id="SSF52833">
    <property type="entry name" value="Thioredoxin-like"/>
    <property type="match status" value="1"/>
</dbReference>
<dbReference type="PROSITE" id="PS50405">
    <property type="entry name" value="GST_CTER"/>
    <property type="match status" value="1"/>
</dbReference>
<dbReference type="InterPro" id="IPR040079">
    <property type="entry name" value="Glutathione_S-Trfase"/>
</dbReference>
<dbReference type="PANTHER" id="PTHR44051">
    <property type="entry name" value="GLUTATHIONE S-TRANSFERASE-RELATED"/>
    <property type="match status" value="1"/>
</dbReference>
<gene>
    <name evidence="3" type="ORF">F3K02_23195</name>
</gene>
<evidence type="ECO:0000259" key="2">
    <source>
        <dbReference type="PROSITE" id="PS50405"/>
    </source>
</evidence>
<dbReference type="PANTHER" id="PTHR44051:SF8">
    <property type="entry name" value="GLUTATHIONE S-TRANSFERASE GSTA"/>
    <property type="match status" value="1"/>
</dbReference>
<evidence type="ECO:0000313" key="3">
    <source>
        <dbReference type="EMBL" id="NWF48136.1"/>
    </source>
</evidence>
<dbReference type="GO" id="GO:0016740">
    <property type="term" value="F:transferase activity"/>
    <property type="evidence" value="ECO:0007669"/>
    <property type="project" value="UniProtKB-KW"/>
</dbReference>
<keyword evidence="3" id="KW-0808">Transferase</keyword>
<evidence type="ECO:0000313" key="4">
    <source>
        <dbReference type="Proteomes" id="UP000545507"/>
    </source>
</evidence>
<organism evidence="3 4">
    <name type="scientific">Hydrogenophaga aromaticivorans</name>
    <dbReference type="NCBI Taxonomy" id="2610898"/>
    <lineage>
        <taxon>Bacteria</taxon>
        <taxon>Pseudomonadati</taxon>
        <taxon>Pseudomonadota</taxon>
        <taxon>Betaproteobacteria</taxon>
        <taxon>Burkholderiales</taxon>
        <taxon>Comamonadaceae</taxon>
        <taxon>Hydrogenophaga</taxon>
    </lineage>
</organism>
<dbReference type="Gene3D" id="3.40.30.10">
    <property type="entry name" value="Glutaredoxin"/>
    <property type="match status" value="1"/>
</dbReference>
<reference evidence="3 4" key="1">
    <citation type="submission" date="2019-09" db="EMBL/GenBank/DDBJ databases">
        <title>Hydrogenophaga aromatica sp. nov., isolated from a para-xylene-degrading enrichment culture.</title>
        <authorList>
            <person name="Tancsics A."/>
            <person name="Banerjee S."/>
        </authorList>
    </citation>
    <scope>NUCLEOTIDE SEQUENCE [LARGE SCALE GENOMIC DNA]</scope>
    <source>
        <strain evidence="3 4">D2P1</strain>
    </source>
</reference>
<dbReference type="SFLD" id="SFLDG00358">
    <property type="entry name" value="Main_(cytGST)"/>
    <property type="match status" value="1"/>
</dbReference>
<dbReference type="EMBL" id="VYGV01000025">
    <property type="protein sequence ID" value="NWF48136.1"/>
    <property type="molecule type" value="Genomic_DNA"/>
</dbReference>
<dbReference type="SUPFAM" id="SSF47616">
    <property type="entry name" value="GST C-terminal domain-like"/>
    <property type="match status" value="1"/>
</dbReference>